<dbReference type="Proteomes" id="UP000694257">
    <property type="component" value="Chromosome"/>
</dbReference>
<proteinExistence type="predicted"/>
<reference evidence="1 2" key="1">
    <citation type="submission" date="2021-07" db="EMBL/GenBank/DDBJ databases">
        <title>Whole Genome Sequence of Nocardia Iowensis.</title>
        <authorList>
            <person name="Lamm A."/>
            <person name="Collins-Fairclough A.M."/>
            <person name="Bunk B."/>
            <person name="Sproer C."/>
        </authorList>
    </citation>
    <scope>NUCLEOTIDE SEQUENCE [LARGE SCALE GENOMIC DNA]</scope>
    <source>
        <strain evidence="1 2">NRRL 5646</strain>
    </source>
</reference>
<dbReference type="RefSeq" id="WP_218470645.1">
    <property type="nucleotide sequence ID" value="NZ_BAABJN010000006.1"/>
</dbReference>
<sequence length="345" mass="38844">MRDFVKLMRRFAAHLTRTRARAGWALTAASLLAYVASGNNEGLRQFWLVLTGVAAGAIFLPERDESIWRMTSAQVRAMVPEYRISALQRLLISARCDSTQWADVVWQRGLEPLLKAGSKAELVIWDAKYDISIHLVERRCGDLDVYRVDTLSRARRALPEATSRKYWVSVARTKEALQVEYQFSNCLTRELVMMPGVDPSAWRAAVAGFCLVRMWVDGVAAPVHVDNSEGLSDVVRWYIDIPEEQQTSTAVPYTLQFDFPIPSDERTFPVLFNGYYSAGASEVTLRIDDPSGTSELSYEHFLAYGLGAYVGEFSRSVDSTHSQQISFATPRDSLLWPGSGIVFHW</sequence>
<accession>A0ABX8RJG9</accession>
<gene>
    <name evidence="1" type="ORF">KV110_30570</name>
</gene>
<keyword evidence="2" id="KW-1185">Reference proteome</keyword>
<dbReference type="EMBL" id="CP078145">
    <property type="protein sequence ID" value="QXN89778.1"/>
    <property type="molecule type" value="Genomic_DNA"/>
</dbReference>
<evidence type="ECO:0000313" key="1">
    <source>
        <dbReference type="EMBL" id="QXN89778.1"/>
    </source>
</evidence>
<evidence type="ECO:0000313" key="2">
    <source>
        <dbReference type="Proteomes" id="UP000694257"/>
    </source>
</evidence>
<organism evidence="1 2">
    <name type="scientific">Nocardia iowensis</name>
    <dbReference type="NCBI Taxonomy" id="204891"/>
    <lineage>
        <taxon>Bacteria</taxon>
        <taxon>Bacillati</taxon>
        <taxon>Actinomycetota</taxon>
        <taxon>Actinomycetes</taxon>
        <taxon>Mycobacteriales</taxon>
        <taxon>Nocardiaceae</taxon>
        <taxon>Nocardia</taxon>
    </lineage>
</organism>
<protein>
    <submittedName>
        <fullName evidence="1">Uncharacterized protein</fullName>
    </submittedName>
</protein>
<name>A0ABX8RJG9_NOCIO</name>